<dbReference type="InterPro" id="IPR036640">
    <property type="entry name" value="ABC1_TM_sf"/>
</dbReference>
<accession>A0A0G9KMW0</accession>
<dbReference type="InterPro" id="IPR003439">
    <property type="entry name" value="ABC_transporter-like_ATP-bd"/>
</dbReference>
<evidence type="ECO:0000256" key="6">
    <source>
        <dbReference type="ARBA" id="ARBA00023136"/>
    </source>
</evidence>
<name>A0A0G9KMW0_9BACT</name>
<feature type="transmembrane region" description="Helical" evidence="7">
    <location>
        <begin position="246"/>
        <end position="267"/>
    </location>
</feature>
<keyword evidence="4" id="KW-0067">ATP-binding</keyword>
<dbReference type="InterPro" id="IPR039421">
    <property type="entry name" value="Type_1_exporter"/>
</dbReference>
<dbReference type="InterPro" id="IPR011527">
    <property type="entry name" value="ABC1_TM_dom"/>
</dbReference>
<dbReference type="FunFam" id="3.40.50.300:FF:000218">
    <property type="entry name" value="Multidrug ABC transporter ATP-binding protein"/>
    <property type="match status" value="1"/>
</dbReference>
<dbReference type="Gene3D" id="1.20.1560.10">
    <property type="entry name" value="ABC transporter type 1, transmembrane domain"/>
    <property type="match status" value="1"/>
</dbReference>
<feature type="domain" description="ABC transmembrane type-1" evidence="9">
    <location>
        <begin position="23"/>
        <end position="302"/>
    </location>
</feature>
<comment type="subcellular location">
    <subcellularLocation>
        <location evidence="1">Cell membrane</location>
        <topology evidence="1">Multi-pass membrane protein</topology>
    </subcellularLocation>
</comment>
<feature type="domain" description="ABC transporter" evidence="8">
    <location>
        <begin position="334"/>
        <end position="566"/>
    </location>
</feature>
<gene>
    <name evidence="10" type="ORF">AF80_10905</name>
</gene>
<feature type="transmembrane region" description="Helical" evidence="7">
    <location>
        <begin position="138"/>
        <end position="154"/>
    </location>
</feature>
<dbReference type="Pfam" id="PF00664">
    <property type="entry name" value="ABC_membrane"/>
    <property type="match status" value="1"/>
</dbReference>
<dbReference type="SUPFAM" id="SSF52540">
    <property type="entry name" value="P-loop containing nucleoside triphosphate hydrolases"/>
    <property type="match status" value="1"/>
</dbReference>
<sequence>MRKFFKQYIPYYKNYKLEFFYTIVGVILVAVATSGTAYAIQPLLDDIFIKKDQEMLYIMPIFVIILYTAKGFGGYIQAYFISFIGQDITRIIRDKLFSHILTLDMDFFQKIHGGELVSRITNDINRIQRAISNNLAEILRESLTIVGLIGLVIYHSPELAFYGLIVLPLAVYPLSRLAKRMKKLSFKSQESNSDITSSLNESFNNIEIIKANSTEKVEVTKFSVHNMLFFKYNMKAVKTNQLTSPLMEIIGAFAFAAVIIVGGSKVISGELTTGEFSSFIAALFMLYTPIKKISNLYNGMQDAIAANERINDMFSKRPSIISGEIKEIEDIKEIHFKNVELKYDNFVALKNINLDAKKGETIALVGDSGGGKSSLINLIVRFYDTTNGEILINNNPIKDLDLKSLRENISIVTQRVYIFNDTIAANIAYGYEIDEIKVIEVLKQAHAYDFVMQMKKGIHTILDEFGTNLSGGQRQRIAIARALYKNPKILILDEATSALDNKSESIISEVINEVSRDKITFIIAHRLSTIKNASKIAVFKSGEIVSIGTEQELKSNCEEYQRLSSSANI</sequence>
<keyword evidence="6 7" id="KW-0472">Membrane</keyword>
<dbReference type="SMART" id="SM00382">
    <property type="entry name" value="AAA"/>
    <property type="match status" value="1"/>
</dbReference>
<dbReference type="Proteomes" id="UP000035154">
    <property type="component" value="Unassembled WGS sequence"/>
</dbReference>
<dbReference type="SUPFAM" id="SSF90123">
    <property type="entry name" value="ABC transporter transmembrane region"/>
    <property type="match status" value="1"/>
</dbReference>
<protein>
    <submittedName>
        <fullName evidence="10">ABC transporter permease</fullName>
    </submittedName>
</protein>
<dbReference type="Pfam" id="PF00005">
    <property type="entry name" value="ABC_tran"/>
    <property type="match status" value="1"/>
</dbReference>
<dbReference type="PROSITE" id="PS50929">
    <property type="entry name" value="ABC_TM1F"/>
    <property type="match status" value="1"/>
</dbReference>
<evidence type="ECO:0000313" key="10">
    <source>
        <dbReference type="EMBL" id="KLE07897.1"/>
    </source>
</evidence>
<dbReference type="PROSITE" id="PS50893">
    <property type="entry name" value="ABC_TRANSPORTER_2"/>
    <property type="match status" value="1"/>
</dbReference>
<evidence type="ECO:0000256" key="4">
    <source>
        <dbReference type="ARBA" id="ARBA00022840"/>
    </source>
</evidence>
<evidence type="ECO:0000256" key="2">
    <source>
        <dbReference type="ARBA" id="ARBA00022692"/>
    </source>
</evidence>
<keyword evidence="5 7" id="KW-1133">Transmembrane helix</keyword>
<dbReference type="InterPro" id="IPR003593">
    <property type="entry name" value="AAA+_ATPase"/>
</dbReference>
<dbReference type="PROSITE" id="PS00211">
    <property type="entry name" value="ABC_TRANSPORTER_1"/>
    <property type="match status" value="1"/>
</dbReference>
<feature type="transmembrane region" description="Helical" evidence="7">
    <location>
        <begin position="20"/>
        <end position="41"/>
    </location>
</feature>
<dbReference type="GO" id="GO:0015421">
    <property type="term" value="F:ABC-type oligopeptide transporter activity"/>
    <property type="evidence" value="ECO:0007669"/>
    <property type="project" value="TreeGrafter"/>
</dbReference>
<dbReference type="Gene3D" id="3.40.50.300">
    <property type="entry name" value="P-loop containing nucleotide triphosphate hydrolases"/>
    <property type="match status" value="1"/>
</dbReference>
<reference evidence="10 11" key="1">
    <citation type="submission" date="2014-01" db="EMBL/GenBank/DDBJ databases">
        <title>Development of a Comparative Genomic Fingerprinting Assay for High Resolution Genotyping of Arcobacter butzleri.</title>
        <authorList>
            <person name="Webb A.L."/>
            <person name="Inglis G.D."/>
            <person name="Kruczkiewicz P."/>
            <person name="Selinger L.B."/>
            <person name="Taboada E.N."/>
        </authorList>
    </citation>
    <scope>NUCLEOTIDE SEQUENCE [LARGE SCALE GENOMIC DNA]</scope>
    <source>
        <strain evidence="10 11">L355</strain>
    </source>
</reference>
<dbReference type="GO" id="GO:0005886">
    <property type="term" value="C:plasma membrane"/>
    <property type="evidence" value="ECO:0007669"/>
    <property type="project" value="UniProtKB-SubCell"/>
</dbReference>
<dbReference type="CDD" id="cd18552">
    <property type="entry name" value="ABC_6TM_MsbA_like"/>
    <property type="match status" value="1"/>
</dbReference>
<evidence type="ECO:0000256" key="1">
    <source>
        <dbReference type="ARBA" id="ARBA00004651"/>
    </source>
</evidence>
<evidence type="ECO:0000256" key="3">
    <source>
        <dbReference type="ARBA" id="ARBA00022741"/>
    </source>
</evidence>
<keyword evidence="2 7" id="KW-0812">Transmembrane</keyword>
<evidence type="ECO:0000259" key="9">
    <source>
        <dbReference type="PROSITE" id="PS50929"/>
    </source>
</evidence>
<comment type="caution">
    <text evidence="10">The sequence shown here is derived from an EMBL/GenBank/DDBJ whole genome shotgun (WGS) entry which is preliminary data.</text>
</comment>
<dbReference type="GO" id="GO:0016887">
    <property type="term" value="F:ATP hydrolysis activity"/>
    <property type="evidence" value="ECO:0007669"/>
    <property type="project" value="InterPro"/>
</dbReference>
<dbReference type="EMBL" id="JAIW01000068">
    <property type="protein sequence ID" value="KLE07897.1"/>
    <property type="molecule type" value="Genomic_DNA"/>
</dbReference>
<keyword evidence="3" id="KW-0547">Nucleotide-binding</keyword>
<proteinExistence type="predicted"/>
<evidence type="ECO:0000256" key="5">
    <source>
        <dbReference type="ARBA" id="ARBA00022989"/>
    </source>
</evidence>
<dbReference type="InterPro" id="IPR017871">
    <property type="entry name" value="ABC_transporter-like_CS"/>
</dbReference>
<dbReference type="PANTHER" id="PTHR43394:SF1">
    <property type="entry name" value="ATP-BINDING CASSETTE SUB-FAMILY B MEMBER 10, MITOCHONDRIAL"/>
    <property type="match status" value="1"/>
</dbReference>
<evidence type="ECO:0000256" key="7">
    <source>
        <dbReference type="SAM" id="Phobius"/>
    </source>
</evidence>
<dbReference type="InterPro" id="IPR027417">
    <property type="entry name" value="P-loop_NTPase"/>
</dbReference>
<organism evidence="10 11">
    <name type="scientific">Aliarcobacter butzleri L355</name>
    <dbReference type="NCBI Taxonomy" id="1447263"/>
    <lineage>
        <taxon>Bacteria</taxon>
        <taxon>Pseudomonadati</taxon>
        <taxon>Campylobacterota</taxon>
        <taxon>Epsilonproteobacteria</taxon>
        <taxon>Campylobacterales</taxon>
        <taxon>Arcobacteraceae</taxon>
        <taxon>Aliarcobacter</taxon>
    </lineage>
</organism>
<dbReference type="PATRIC" id="fig|1447263.3.peg.2126"/>
<evidence type="ECO:0000259" key="8">
    <source>
        <dbReference type="PROSITE" id="PS50893"/>
    </source>
</evidence>
<dbReference type="AlphaFoldDB" id="A0A0G9KMW0"/>
<feature type="transmembrane region" description="Helical" evidence="7">
    <location>
        <begin position="160"/>
        <end position="178"/>
    </location>
</feature>
<evidence type="ECO:0000313" key="11">
    <source>
        <dbReference type="Proteomes" id="UP000035154"/>
    </source>
</evidence>
<dbReference type="GO" id="GO:0005524">
    <property type="term" value="F:ATP binding"/>
    <property type="evidence" value="ECO:0007669"/>
    <property type="project" value="UniProtKB-KW"/>
</dbReference>
<dbReference type="PANTHER" id="PTHR43394">
    <property type="entry name" value="ATP-DEPENDENT PERMEASE MDL1, MITOCHONDRIAL"/>
    <property type="match status" value="1"/>
</dbReference>
<dbReference type="RefSeq" id="WP_046998860.1">
    <property type="nucleotide sequence ID" value="NZ_JAIW01000068.1"/>
</dbReference>
<feature type="transmembrane region" description="Helical" evidence="7">
    <location>
        <begin position="61"/>
        <end position="85"/>
    </location>
</feature>